<dbReference type="GO" id="GO:0005773">
    <property type="term" value="C:vacuole"/>
    <property type="evidence" value="ECO:0007669"/>
    <property type="project" value="GOC"/>
</dbReference>
<dbReference type="Pfam" id="PF01650">
    <property type="entry name" value="Peptidase_C13"/>
    <property type="match status" value="1"/>
</dbReference>
<comment type="caution">
    <text evidence="4">The sequence shown here is derived from an EMBL/GenBank/DDBJ whole genome shotgun (WGS) entry which is preliminary data.</text>
</comment>
<evidence type="ECO:0000313" key="4">
    <source>
        <dbReference type="EMBL" id="KAK0411480.1"/>
    </source>
</evidence>
<keyword evidence="5" id="KW-1185">Reference proteome</keyword>
<dbReference type="PRINTS" id="PR00776">
    <property type="entry name" value="HEMOGLOBNASE"/>
</dbReference>
<feature type="active site" evidence="2">
    <location>
        <position position="163"/>
    </location>
</feature>
<accession>A0AA39HU15</accession>
<organism evidence="4 5">
    <name type="scientific">Steinernema hermaphroditum</name>
    <dbReference type="NCBI Taxonomy" id="289476"/>
    <lineage>
        <taxon>Eukaryota</taxon>
        <taxon>Metazoa</taxon>
        <taxon>Ecdysozoa</taxon>
        <taxon>Nematoda</taxon>
        <taxon>Chromadorea</taxon>
        <taxon>Rhabditida</taxon>
        <taxon>Tylenchina</taxon>
        <taxon>Panagrolaimomorpha</taxon>
        <taxon>Strongyloidoidea</taxon>
        <taxon>Steinernematidae</taxon>
        <taxon>Steinernema</taxon>
    </lineage>
</organism>
<sequence>MAPSIKHTIVVLLLLLGFLAALWTLATLLQQRDFFQKGWEPPRKKNAVANNWALLVAGSRSWENYRHQSDVAHAYHLLRQNGLPEKNIVTMMFDDVANDSQNPQPGTLYNDLSGRNYYKELVVDYRGNEVNAGNFLRVLEGRGDGKVIHSGPGDNVFLYYADHGGVGVLGMPVGSLVTRSNLIESLQRKKRTNGYRKLVVYLESCEGGSMFEDFPPGLNVYAITAADPYESSYAVLCSDWLPCVADEFSLSWMRDSEMNGIFDRSLSEQFSNAKRNTLESHVSEYGACDIRNDEIADFQGCSKGPRKPWKRPSNSIPSSAKGYKRLRIQDIPLELARGNRTRRREIEEKREKVIETIRGIVGSVVEKTEAKEAVDFFVRKRRRHSQHSCTSRSIRRFDEKCARFSENPFAFKYSFVIANLCEWTREESPIVESIDAVCENLSFDGVV</sequence>
<dbReference type="Pfam" id="PF20985">
    <property type="entry name" value="Legum_prodom"/>
    <property type="match status" value="1"/>
</dbReference>
<protein>
    <recommendedName>
        <fullName evidence="3">Legumain prodomain domain-containing protein</fullName>
    </recommendedName>
</protein>
<dbReference type="InterPro" id="IPR001096">
    <property type="entry name" value="Peptidase_C13"/>
</dbReference>
<feature type="active site" description="Nucleophile" evidence="2">
    <location>
        <position position="205"/>
    </location>
</feature>
<dbReference type="GO" id="GO:0051603">
    <property type="term" value="P:proteolysis involved in protein catabolic process"/>
    <property type="evidence" value="ECO:0007669"/>
    <property type="project" value="TreeGrafter"/>
</dbReference>
<dbReference type="CDD" id="cd21115">
    <property type="entry name" value="legumain_C"/>
    <property type="match status" value="1"/>
</dbReference>
<dbReference type="InterPro" id="IPR046427">
    <property type="entry name" value="Legumain_prodom_sf"/>
</dbReference>
<dbReference type="Gene3D" id="3.40.50.1460">
    <property type="match status" value="1"/>
</dbReference>
<dbReference type="EMBL" id="JAUCMV010000003">
    <property type="protein sequence ID" value="KAK0411480.1"/>
    <property type="molecule type" value="Genomic_DNA"/>
</dbReference>
<dbReference type="AlphaFoldDB" id="A0AA39HU15"/>
<dbReference type="PANTHER" id="PTHR12000">
    <property type="entry name" value="HEMOGLOBINASE FAMILY MEMBER"/>
    <property type="match status" value="1"/>
</dbReference>
<evidence type="ECO:0000256" key="1">
    <source>
        <dbReference type="ARBA" id="ARBA00009941"/>
    </source>
</evidence>
<dbReference type="InterPro" id="IPR048501">
    <property type="entry name" value="Legum_prodom"/>
</dbReference>
<reference evidence="4" key="1">
    <citation type="submission" date="2023-06" db="EMBL/GenBank/DDBJ databases">
        <title>Genomic analysis of the entomopathogenic nematode Steinernema hermaphroditum.</title>
        <authorList>
            <person name="Schwarz E.M."/>
            <person name="Heppert J.K."/>
            <person name="Baniya A."/>
            <person name="Schwartz H.T."/>
            <person name="Tan C.-H."/>
            <person name="Antoshechkin I."/>
            <person name="Sternberg P.W."/>
            <person name="Goodrich-Blair H."/>
            <person name="Dillman A.R."/>
        </authorList>
    </citation>
    <scope>NUCLEOTIDE SEQUENCE</scope>
    <source>
        <strain evidence="4">PS9179</strain>
        <tissue evidence="4">Whole animal</tissue>
    </source>
</reference>
<proteinExistence type="inferred from homology"/>
<gene>
    <name evidence="4" type="ORF">QR680_005673</name>
</gene>
<dbReference type="FunFam" id="3.40.50.1460:FF:000020">
    <property type="entry name" value="Clan CD, family C13, asparaginyl endopeptidase-like cysteine peptidase"/>
    <property type="match status" value="1"/>
</dbReference>
<name>A0AA39HU15_9BILA</name>
<evidence type="ECO:0000313" key="5">
    <source>
        <dbReference type="Proteomes" id="UP001175271"/>
    </source>
</evidence>
<evidence type="ECO:0000256" key="2">
    <source>
        <dbReference type="PIRSR" id="PIRSR019663-1"/>
    </source>
</evidence>
<dbReference type="PIRSF" id="PIRSF019663">
    <property type="entry name" value="Legumain"/>
    <property type="match status" value="1"/>
</dbReference>
<comment type="similarity">
    <text evidence="1">Belongs to the peptidase C13 family.</text>
</comment>
<dbReference type="Proteomes" id="UP001175271">
    <property type="component" value="Unassembled WGS sequence"/>
</dbReference>
<dbReference type="PANTHER" id="PTHR12000:SF42">
    <property type="entry name" value="LEGUMAIN"/>
    <property type="match status" value="1"/>
</dbReference>
<feature type="domain" description="Legumain prodomain" evidence="3">
    <location>
        <begin position="345"/>
        <end position="438"/>
    </location>
</feature>
<evidence type="ECO:0000259" key="3">
    <source>
        <dbReference type="Pfam" id="PF20985"/>
    </source>
</evidence>
<dbReference type="Gene3D" id="1.10.132.130">
    <property type="match status" value="1"/>
</dbReference>
<dbReference type="GO" id="GO:0006624">
    <property type="term" value="P:vacuolar protein processing"/>
    <property type="evidence" value="ECO:0007669"/>
    <property type="project" value="TreeGrafter"/>
</dbReference>
<dbReference type="GO" id="GO:0004197">
    <property type="term" value="F:cysteine-type endopeptidase activity"/>
    <property type="evidence" value="ECO:0007669"/>
    <property type="project" value="TreeGrafter"/>
</dbReference>